<reference evidence="2" key="2">
    <citation type="journal article" date="2015" name="Data Brief">
        <title>Shoot transcriptome of the giant reed, Arundo donax.</title>
        <authorList>
            <person name="Barrero R.A."/>
            <person name="Guerrero F.D."/>
            <person name="Moolhuijzen P."/>
            <person name="Goolsby J.A."/>
            <person name="Tidwell J."/>
            <person name="Bellgard S.E."/>
            <person name="Bellgard M.I."/>
        </authorList>
    </citation>
    <scope>NUCLEOTIDE SEQUENCE</scope>
    <source>
        <tissue evidence="2">Shoot tissue taken approximately 20 cm above the soil surface</tissue>
    </source>
</reference>
<proteinExistence type="predicted"/>
<feature type="compositionally biased region" description="Polar residues" evidence="1">
    <location>
        <begin position="36"/>
        <end position="50"/>
    </location>
</feature>
<protein>
    <submittedName>
        <fullName evidence="2">Uncharacterized protein</fullName>
    </submittedName>
</protein>
<evidence type="ECO:0000256" key="1">
    <source>
        <dbReference type="SAM" id="MobiDB-lite"/>
    </source>
</evidence>
<reference evidence="2" key="1">
    <citation type="submission" date="2014-09" db="EMBL/GenBank/DDBJ databases">
        <authorList>
            <person name="Magalhaes I.L.F."/>
            <person name="Oliveira U."/>
            <person name="Santos F.R."/>
            <person name="Vidigal T.H.D.A."/>
            <person name="Brescovit A.D."/>
            <person name="Santos A.J."/>
        </authorList>
    </citation>
    <scope>NUCLEOTIDE SEQUENCE</scope>
    <source>
        <tissue evidence="2">Shoot tissue taken approximately 20 cm above the soil surface</tissue>
    </source>
</reference>
<dbReference type="EMBL" id="GBRH01252657">
    <property type="protein sequence ID" value="JAD45238.1"/>
    <property type="molecule type" value="Transcribed_RNA"/>
</dbReference>
<name>A0A0A9SBL4_ARUDO</name>
<dbReference type="AlphaFoldDB" id="A0A0A9SBL4"/>
<organism evidence="2">
    <name type="scientific">Arundo donax</name>
    <name type="common">Giant reed</name>
    <name type="synonym">Donax arundinaceus</name>
    <dbReference type="NCBI Taxonomy" id="35708"/>
    <lineage>
        <taxon>Eukaryota</taxon>
        <taxon>Viridiplantae</taxon>
        <taxon>Streptophyta</taxon>
        <taxon>Embryophyta</taxon>
        <taxon>Tracheophyta</taxon>
        <taxon>Spermatophyta</taxon>
        <taxon>Magnoliopsida</taxon>
        <taxon>Liliopsida</taxon>
        <taxon>Poales</taxon>
        <taxon>Poaceae</taxon>
        <taxon>PACMAD clade</taxon>
        <taxon>Arundinoideae</taxon>
        <taxon>Arundineae</taxon>
        <taxon>Arundo</taxon>
    </lineage>
</organism>
<feature type="region of interest" description="Disordered" evidence="1">
    <location>
        <begin position="27"/>
        <end position="50"/>
    </location>
</feature>
<evidence type="ECO:0000313" key="2">
    <source>
        <dbReference type="EMBL" id="JAD45238.1"/>
    </source>
</evidence>
<sequence>MSILDAIIDQSITVAVDANINNPKLMRQKKKRKENNQMGSKATQNKTISI</sequence>
<accession>A0A0A9SBL4</accession>